<dbReference type="EMBL" id="BMAO01015647">
    <property type="protein sequence ID" value="GFR03293.1"/>
    <property type="molecule type" value="Genomic_DNA"/>
</dbReference>
<keyword evidence="2" id="KW-1185">Reference proteome</keyword>
<organism evidence="1 2">
    <name type="scientific">Trichonephila clavata</name>
    <name type="common">Joro spider</name>
    <name type="synonym">Nephila clavata</name>
    <dbReference type="NCBI Taxonomy" id="2740835"/>
    <lineage>
        <taxon>Eukaryota</taxon>
        <taxon>Metazoa</taxon>
        <taxon>Ecdysozoa</taxon>
        <taxon>Arthropoda</taxon>
        <taxon>Chelicerata</taxon>
        <taxon>Arachnida</taxon>
        <taxon>Araneae</taxon>
        <taxon>Araneomorphae</taxon>
        <taxon>Entelegynae</taxon>
        <taxon>Araneoidea</taxon>
        <taxon>Nephilidae</taxon>
        <taxon>Trichonephila</taxon>
    </lineage>
</organism>
<gene>
    <name evidence="1" type="primary">AVEN_131216_1</name>
    <name evidence="1" type="ORF">TNCT_207271</name>
</gene>
<sequence length="236" mass="27600">YDPSNLKGQPIGVFNATTAEDSLKIGTSDEAFLNLQGLRAMNANRTTYVMDFTGFVSPFVFIIKWLMQEIWEYGLGWDEELPTELRKNGKLGALRSELELKNLWKVINDVAVKVFYASHKIRWQFIIERAAWWGGFYERLIRTVKLALRKTVRKTTLSRDELETLLIEIEGVLNSRPRTYIFADLNEPEPFTSSHMILGRRMNSLPPSRLNFNSNLSNRKILIKRFNYRERLLNMF</sequence>
<dbReference type="InterPro" id="IPR012337">
    <property type="entry name" value="RNaseH-like_sf"/>
</dbReference>
<dbReference type="InterPro" id="IPR008042">
    <property type="entry name" value="Retrotrans_Pao"/>
</dbReference>
<dbReference type="SUPFAM" id="SSF53098">
    <property type="entry name" value="Ribonuclease H-like"/>
    <property type="match status" value="1"/>
</dbReference>
<dbReference type="GO" id="GO:0003676">
    <property type="term" value="F:nucleic acid binding"/>
    <property type="evidence" value="ECO:0007669"/>
    <property type="project" value="InterPro"/>
</dbReference>
<proteinExistence type="predicted"/>
<dbReference type="OrthoDB" id="10049357at2759"/>
<dbReference type="Gene3D" id="3.30.420.10">
    <property type="entry name" value="Ribonuclease H-like superfamily/Ribonuclease H"/>
    <property type="match status" value="1"/>
</dbReference>
<dbReference type="Proteomes" id="UP000887116">
    <property type="component" value="Unassembled WGS sequence"/>
</dbReference>
<dbReference type="Pfam" id="PF05380">
    <property type="entry name" value="Peptidase_A17"/>
    <property type="match status" value="1"/>
</dbReference>
<protein>
    <submittedName>
        <fullName evidence="1">Integrase catalytic domain-containing protein</fullName>
    </submittedName>
</protein>
<comment type="caution">
    <text evidence="1">The sequence shown here is derived from an EMBL/GenBank/DDBJ whole genome shotgun (WGS) entry which is preliminary data.</text>
</comment>
<evidence type="ECO:0000313" key="1">
    <source>
        <dbReference type="EMBL" id="GFR03293.1"/>
    </source>
</evidence>
<dbReference type="PANTHER" id="PTHR47331">
    <property type="entry name" value="PHD-TYPE DOMAIN-CONTAINING PROTEIN"/>
    <property type="match status" value="1"/>
</dbReference>
<accession>A0A8X6IXY2</accession>
<dbReference type="AlphaFoldDB" id="A0A8X6IXY2"/>
<reference evidence="1" key="1">
    <citation type="submission" date="2020-07" db="EMBL/GenBank/DDBJ databases">
        <title>Multicomponent nature underlies the extraordinary mechanical properties of spider dragline silk.</title>
        <authorList>
            <person name="Kono N."/>
            <person name="Nakamura H."/>
            <person name="Mori M."/>
            <person name="Yoshida Y."/>
            <person name="Ohtoshi R."/>
            <person name="Malay A.D."/>
            <person name="Moran D.A.P."/>
            <person name="Tomita M."/>
            <person name="Numata K."/>
            <person name="Arakawa K."/>
        </authorList>
    </citation>
    <scope>NUCLEOTIDE SEQUENCE</scope>
</reference>
<evidence type="ECO:0000313" key="2">
    <source>
        <dbReference type="Proteomes" id="UP000887116"/>
    </source>
</evidence>
<name>A0A8X6IXY2_TRICU</name>
<dbReference type="InterPro" id="IPR036397">
    <property type="entry name" value="RNaseH_sf"/>
</dbReference>
<feature type="non-terminal residue" evidence="1">
    <location>
        <position position="1"/>
    </location>
</feature>